<dbReference type="EMBL" id="JACEZU010000002">
    <property type="protein sequence ID" value="MBA5686344.1"/>
    <property type="molecule type" value="Genomic_DNA"/>
</dbReference>
<keyword evidence="2 3" id="KW-0975">Bacterial flagellum</keyword>
<dbReference type="InterPro" id="IPR046358">
    <property type="entry name" value="Flagellin_C"/>
</dbReference>
<comment type="caution">
    <text evidence="6">The sequence shown here is derived from an EMBL/GenBank/DDBJ whole genome shotgun (WGS) entry which is preliminary data.</text>
</comment>
<dbReference type="PANTHER" id="PTHR42792">
    <property type="entry name" value="FLAGELLIN"/>
    <property type="match status" value="1"/>
</dbReference>
<dbReference type="GO" id="GO:0005198">
    <property type="term" value="F:structural molecule activity"/>
    <property type="evidence" value="ECO:0007669"/>
    <property type="project" value="UniProtKB-UniRule"/>
</dbReference>
<accession>A0A7W2IJB4</accession>
<evidence type="ECO:0000313" key="7">
    <source>
        <dbReference type="Proteomes" id="UP000573499"/>
    </source>
</evidence>
<name>A0A7W2IJB4_9BURK</name>
<protein>
    <recommendedName>
        <fullName evidence="3">Flagellin</fullName>
    </recommendedName>
</protein>
<keyword evidence="3" id="KW-0964">Secreted</keyword>
<feature type="domain" description="Flagellin C-terminal" evidence="5">
    <location>
        <begin position="200"/>
        <end position="274"/>
    </location>
</feature>
<dbReference type="PRINTS" id="PR00207">
    <property type="entry name" value="FLAGELLIN"/>
</dbReference>
<keyword evidence="6" id="KW-0966">Cell projection</keyword>
<evidence type="ECO:0000313" key="6">
    <source>
        <dbReference type="EMBL" id="MBA5686344.1"/>
    </source>
</evidence>
<dbReference type="Pfam" id="PF00669">
    <property type="entry name" value="Flagellin_N"/>
    <property type="match status" value="1"/>
</dbReference>
<dbReference type="InterPro" id="IPR001492">
    <property type="entry name" value="Flagellin"/>
</dbReference>
<dbReference type="RefSeq" id="WP_182152147.1">
    <property type="nucleotide sequence ID" value="NZ_JACEZU010000002.1"/>
</dbReference>
<dbReference type="Gene3D" id="6.10.10.10">
    <property type="entry name" value="Flagellar export chaperone, C-terminal domain"/>
    <property type="match status" value="1"/>
</dbReference>
<evidence type="ECO:0000259" key="4">
    <source>
        <dbReference type="Pfam" id="PF00669"/>
    </source>
</evidence>
<reference evidence="6 7" key="1">
    <citation type="submission" date="2020-07" db="EMBL/GenBank/DDBJ databases">
        <title>Novel species isolated from subtropical streams in China.</title>
        <authorList>
            <person name="Lu H."/>
        </authorList>
    </citation>
    <scope>NUCLEOTIDE SEQUENCE [LARGE SCALE GENOMIC DNA]</scope>
    <source>
        <strain evidence="6 7">LX47W</strain>
    </source>
</reference>
<evidence type="ECO:0000256" key="2">
    <source>
        <dbReference type="ARBA" id="ARBA00023143"/>
    </source>
</evidence>
<sequence>MLSLRTNSAAMSAIRAADRAGRAAAVAQTRLSTGYRINSAQDDAAGLQIATRLKAQSSGIAVAMKNAQNGISMMQTVEGAVQNIISLYSRMHDLAIQAADGSSSQSDKAALQTEFAAQYDEVWNQLGLQWAGEDLFITRAPQYNAKLWAPFNLQIGASKSDTMTVDLRPVVGQTPLGLKWGTAELQTVLTQNASQTIDDTAQAIDIWSAVGSAVGAVANRLEHVYANLANESANTQNAAGRIMDTDYATETASATSAQMLEQASTAMLKQSNSAASLTLSLVST</sequence>
<keyword evidence="7" id="KW-1185">Reference proteome</keyword>
<dbReference type="PANTHER" id="PTHR42792:SF2">
    <property type="entry name" value="FLAGELLIN"/>
    <property type="match status" value="1"/>
</dbReference>
<evidence type="ECO:0000256" key="1">
    <source>
        <dbReference type="ARBA" id="ARBA00005709"/>
    </source>
</evidence>
<dbReference type="SUPFAM" id="SSF64518">
    <property type="entry name" value="Phase 1 flagellin"/>
    <property type="match status" value="1"/>
</dbReference>
<keyword evidence="6" id="KW-0969">Cilium</keyword>
<feature type="domain" description="Flagellin N-terminal" evidence="4">
    <location>
        <begin position="6"/>
        <end position="122"/>
    </location>
</feature>
<comment type="function">
    <text evidence="3">Flagellin is the subunit protein which polymerizes to form the filaments of bacterial flagella.</text>
</comment>
<dbReference type="InterPro" id="IPR042187">
    <property type="entry name" value="Flagellin_C_sub2"/>
</dbReference>
<proteinExistence type="inferred from homology"/>
<organism evidence="6 7">
    <name type="scientific">Rugamonas apoptosis</name>
    <dbReference type="NCBI Taxonomy" id="2758570"/>
    <lineage>
        <taxon>Bacteria</taxon>
        <taxon>Pseudomonadati</taxon>
        <taxon>Pseudomonadota</taxon>
        <taxon>Betaproteobacteria</taxon>
        <taxon>Burkholderiales</taxon>
        <taxon>Oxalobacteraceae</taxon>
        <taxon>Telluria group</taxon>
        <taxon>Rugamonas</taxon>
    </lineage>
</organism>
<comment type="subcellular location">
    <subcellularLocation>
        <location evidence="3">Secreted</location>
    </subcellularLocation>
    <subcellularLocation>
        <location evidence="3">Bacterial flagellum</location>
    </subcellularLocation>
</comment>
<comment type="similarity">
    <text evidence="1 3">Belongs to the bacterial flagellin family.</text>
</comment>
<dbReference type="GO" id="GO:0005576">
    <property type="term" value="C:extracellular region"/>
    <property type="evidence" value="ECO:0007669"/>
    <property type="project" value="UniProtKB-SubCell"/>
</dbReference>
<dbReference type="AlphaFoldDB" id="A0A7W2IJB4"/>
<dbReference type="Gene3D" id="1.20.1330.10">
    <property type="entry name" value="f41 fragment of flagellin, N-terminal domain"/>
    <property type="match status" value="1"/>
</dbReference>
<dbReference type="Pfam" id="PF00700">
    <property type="entry name" value="Flagellin_C"/>
    <property type="match status" value="1"/>
</dbReference>
<keyword evidence="6" id="KW-0282">Flagellum</keyword>
<evidence type="ECO:0000256" key="3">
    <source>
        <dbReference type="RuleBase" id="RU362073"/>
    </source>
</evidence>
<dbReference type="InterPro" id="IPR001029">
    <property type="entry name" value="Flagellin_N"/>
</dbReference>
<dbReference type="GO" id="GO:0009288">
    <property type="term" value="C:bacterial-type flagellum"/>
    <property type="evidence" value="ECO:0007669"/>
    <property type="project" value="UniProtKB-SubCell"/>
</dbReference>
<gene>
    <name evidence="6" type="ORF">H3H39_04670</name>
</gene>
<evidence type="ECO:0000259" key="5">
    <source>
        <dbReference type="Pfam" id="PF00700"/>
    </source>
</evidence>
<dbReference type="Proteomes" id="UP000573499">
    <property type="component" value="Unassembled WGS sequence"/>
</dbReference>